<feature type="transmembrane region" description="Helical" evidence="1">
    <location>
        <begin position="62"/>
        <end position="83"/>
    </location>
</feature>
<comment type="caution">
    <text evidence="3">The sequence shown here is derived from an EMBL/GenBank/DDBJ whole genome shotgun (WGS) entry which is preliminary data.</text>
</comment>
<evidence type="ECO:0000259" key="2">
    <source>
        <dbReference type="Pfam" id="PF03733"/>
    </source>
</evidence>
<accession>A0A939E2Q6</accession>
<dbReference type="Proteomes" id="UP000664332">
    <property type="component" value="Unassembled WGS sequence"/>
</dbReference>
<dbReference type="GO" id="GO:0005886">
    <property type="term" value="C:plasma membrane"/>
    <property type="evidence" value="ECO:0007669"/>
    <property type="project" value="TreeGrafter"/>
</dbReference>
<keyword evidence="4" id="KW-1185">Reference proteome</keyword>
<keyword evidence="1" id="KW-0472">Membrane</keyword>
<dbReference type="InterPro" id="IPR005185">
    <property type="entry name" value="YccF"/>
</dbReference>
<feature type="domain" description="Inner membrane component" evidence="2">
    <location>
        <begin position="4"/>
        <end position="54"/>
    </location>
</feature>
<evidence type="ECO:0000313" key="3">
    <source>
        <dbReference type="EMBL" id="MBN9644688.1"/>
    </source>
</evidence>
<dbReference type="InterPro" id="IPR052937">
    <property type="entry name" value="Inner_membrane_protein"/>
</dbReference>
<name>A0A939E2Q6_9CORY</name>
<reference evidence="3" key="1">
    <citation type="submission" date="2021-03" db="EMBL/GenBank/DDBJ databases">
        <authorList>
            <person name="Sun Q."/>
        </authorList>
    </citation>
    <scope>NUCLEOTIDE SEQUENCE</scope>
    <source>
        <strain evidence="3">CCM 8862</strain>
    </source>
</reference>
<dbReference type="RefSeq" id="WP_207279176.1">
    <property type="nucleotide sequence ID" value="NZ_JAFLEQ010000016.1"/>
</dbReference>
<organism evidence="3 4">
    <name type="scientific">Corynebacterium mendelii</name>
    <dbReference type="NCBI Taxonomy" id="2765362"/>
    <lineage>
        <taxon>Bacteria</taxon>
        <taxon>Bacillati</taxon>
        <taxon>Actinomycetota</taxon>
        <taxon>Actinomycetes</taxon>
        <taxon>Mycobacteriales</taxon>
        <taxon>Corynebacteriaceae</taxon>
        <taxon>Corynebacterium</taxon>
    </lineage>
</organism>
<sequence length="135" mass="14070">MKAILNILWLVTGGLWLALGYFLFGLVACVLIVTFPIGVASMRMASYALWPFGREVVDTGKAGVVTGVANAIWFIFGGLWMAIGHIGTAAAQAVTIIGIPLAIANIKLIPVTCFPYGKKIVPAGSVANPAAAVKI</sequence>
<evidence type="ECO:0000256" key="1">
    <source>
        <dbReference type="SAM" id="Phobius"/>
    </source>
</evidence>
<proteinExistence type="predicted"/>
<evidence type="ECO:0000313" key="4">
    <source>
        <dbReference type="Proteomes" id="UP000664332"/>
    </source>
</evidence>
<dbReference type="EMBL" id="JAFLEQ010000016">
    <property type="protein sequence ID" value="MBN9644688.1"/>
    <property type="molecule type" value="Genomic_DNA"/>
</dbReference>
<dbReference type="PANTHER" id="PTHR42903:SF1">
    <property type="entry name" value="INNER MEMBRANE PROTEIN YCCF"/>
    <property type="match status" value="1"/>
</dbReference>
<keyword evidence="1" id="KW-0812">Transmembrane</keyword>
<dbReference type="NCBIfam" id="NF008740">
    <property type="entry name" value="PRK11770.1-2"/>
    <property type="match status" value="1"/>
</dbReference>
<dbReference type="PROSITE" id="PS51257">
    <property type="entry name" value="PROKAR_LIPOPROTEIN"/>
    <property type="match status" value="1"/>
</dbReference>
<feature type="transmembrane region" description="Helical" evidence="1">
    <location>
        <begin position="89"/>
        <end position="109"/>
    </location>
</feature>
<dbReference type="Pfam" id="PF03733">
    <property type="entry name" value="YccF"/>
    <property type="match status" value="2"/>
</dbReference>
<gene>
    <name evidence="3" type="ORF">JZY06_08720</name>
</gene>
<dbReference type="AlphaFoldDB" id="A0A939E2Q6"/>
<dbReference type="InterPro" id="IPR031308">
    <property type="entry name" value="UCP028777"/>
</dbReference>
<dbReference type="PIRSF" id="PIRSF028777">
    <property type="entry name" value="UCP028777"/>
    <property type="match status" value="1"/>
</dbReference>
<protein>
    <submittedName>
        <fullName evidence="3">YccF domain-containing protein</fullName>
    </submittedName>
</protein>
<keyword evidence="1" id="KW-1133">Transmembrane helix</keyword>
<dbReference type="PANTHER" id="PTHR42903">
    <property type="entry name" value="INNER MEMBRANE PROTEIN YCCF"/>
    <property type="match status" value="1"/>
</dbReference>
<feature type="domain" description="Inner membrane component" evidence="2">
    <location>
        <begin position="69"/>
        <end position="118"/>
    </location>
</feature>